<dbReference type="InterPro" id="IPR001670">
    <property type="entry name" value="ADH_Fe/GldA"/>
</dbReference>
<dbReference type="Pfam" id="PF25137">
    <property type="entry name" value="ADH_Fe_C"/>
    <property type="match status" value="1"/>
</dbReference>
<dbReference type="Pfam" id="PF00465">
    <property type="entry name" value="Fe-ADH"/>
    <property type="match status" value="1"/>
</dbReference>
<dbReference type="InterPro" id="IPR018211">
    <property type="entry name" value="ADH_Fe_CS"/>
</dbReference>
<dbReference type="PANTHER" id="PTHR11496:SF102">
    <property type="entry name" value="ALCOHOL DEHYDROGENASE 4"/>
    <property type="match status" value="1"/>
</dbReference>
<evidence type="ECO:0000259" key="5">
    <source>
        <dbReference type="Pfam" id="PF25137"/>
    </source>
</evidence>
<evidence type="ECO:0000256" key="3">
    <source>
        <dbReference type="ARBA" id="ARBA00023027"/>
    </source>
</evidence>
<dbReference type="EMBL" id="CP155573">
    <property type="protein sequence ID" value="XFO67496.1"/>
    <property type="molecule type" value="Genomic_DNA"/>
</dbReference>
<keyword evidence="7" id="KW-1185">Reference proteome</keyword>
<dbReference type="RefSeq" id="WP_094604251.1">
    <property type="nucleotide sequence ID" value="NZ_CP155573.1"/>
</dbReference>
<organism evidence="6 7">
    <name type="scientific">Sporomusa silvacetica DSM 10669</name>
    <dbReference type="NCBI Taxonomy" id="1123289"/>
    <lineage>
        <taxon>Bacteria</taxon>
        <taxon>Bacillati</taxon>
        <taxon>Bacillota</taxon>
        <taxon>Negativicutes</taxon>
        <taxon>Selenomonadales</taxon>
        <taxon>Sporomusaceae</taxon>
        <taxon>Sporomusa</taxon>
    </lineage>
</organism>
<dbReference type="InterPro" id="IPR056798">
    <property type="entry name" value="ADH_Fe_C"/>
</dbReference>
<evidence type="ECO:0000256" key="2">
    <source>
        <dbReference type="ARBA" id="ARBA00023002"/>
    </source>
</evidence>
<proteinExistence type="inferred from homology"/>
<dbReference type="PROSITE" id="PS00913">
    <property type="entry name" value="ADH_IRON_1"/>
    <property type="match status" value="1"/>
</dbReference>
<evidence type="ECO:0000259" key="4">
    <source>
        <dbReference type="Pfam" id="PF00465"/>
    </source>
</evidence>
<accession>A0ABZ3IP47</accession>
<name>A0ABZ3IP47_9FIRM</name>
<gene>
    <name evidence="6" type="primary">dhaT_4</name>
    <name evidence="6" type="ORF">SPSIL_036950</name>
</gene>
<dbReference type="Proteomes" id="UP000216752">
    <property type="component" value="Chromosome"/>
</dbReference>
<dbReference type="Gene3D" id="3.40.50.1970">
    <property type="match status" value="1"/>
</dbReference>
<dbReference type="SUPFAM" id="SSF56796">
    <property type="entry name" value="Dehydroquinate synthase-like"/>
    <property type="match status" value="1"/>
</dbReference>
<comment type="similarity">
    <text evidence="1">Belongs to the iron-containing alcohol dehydrogenase family.</text>
</comment>
<keyword evidence="3" id="KW-0520">NAD</keyword>
<feature type="domain" description="Alcohol dehydrogenase iron-type/glycerol dehydrogenase GldA" evidence="4">
    <location>
        <begin position="9"/>
        <end position="174"/>
    </location>
</feature>
<dbReference type="CDD" id="cd08551">
    <property type="entry name" value="Fe-ADH"/>
    <property type="match status" value="1"/>
</dbReference>
<keyword evidence="2 6" id="KW-0560">Oxidoreductase</keyword>
<evidence type="ECO:0000256" key="1">
    <source>
        <dbReference type="ARBA" id="ARBA00007358"/>
    </source>
</evidence>
<dbReference type="PANTHER" id="PTHR11496">
    <property type="entry name" value="ALCOHOL DEHYDROGENASE"/>
    <property type="match status" value="1"/>
</dbReference>
<protein>
    <submittedName>
        <fullName evidence="6">1,3-propanediol dehydrogenase</fullName>
        <ecNumber evidence="6">1.1.1.202</ecNumber>
    </submittedName>
</protein>
<evidence type="ECO:0000313" key="7">
    <source>
        <dbReference type="Proteomes" id="UP000216752"/>
    </source>
</evidence>
<dbReference type="InterPro" id="IPR039697">
    <property type="entry name" value="Alcohol_dehydrogenase_Fe"/>
</dbReference>
<evidence type="ECO:0000313" key="6">
    <source>
        <dbReference type="EMBL" id="XFO67496.1"/>
    </source>
</evidence>
<dbReference type="EC" id="1.1.1.202" evidence="6"/>
<dbReference type="Gene3D" id="1.20.1090.10">
    <property type="entry name" value="Dehydroquinate synthase-like - alpha domain"/>
    <property type="match status" value="1"/>
</dbReference>
<feature type="domain" description="Fe-containing alcohol dehydrogenase-like C-terminal" evidence="5">
    <location>
        <begin position="185"/>
        <end position="383"/>
    </location>
</feature>
<reference evidence="6" key="1">
    <citation type="submission" date="2024-05" db="EMBL/GenBank/DDBJ databases">
        <title>Isolation and characterization of Sporomusa carbonis sp. nov., a carboxydotrophic hydrogenogen in the genus of Sporomusa isolated from a charcoal burning pile.</title>
        <authorList>
            <person name="Boeer T."/>
            <person name="Rosenbaum F."/>
            <person name="Eysell L."/>
            <person name="Mueller V."/>
            <person name="Daniel R."/>
            <person name="Poehlein A."/>
        </authorList>
    </citation>
    <scope>NUCLEOTIDE SEQUENCE [LARGE SCALE GENOMIC DNA]</scope>
    <source>
        <strain evidence="6">DSM 10669</strain>
    </source>
</reference>
<dbReference type="GO" id="GO:0047516">
    <property type="term" value="F:1,3-propanediol dehydrogenase activity"/>
    <property type="evidence" value="ECO:0007669"/>
    <property type="project" value="UniProtKB-EC"/>
</dbReference>
<sequence length="383" mass="40265">MEFIFGIPCTVFFGEGKAKNTGEIVGSIGAKKVFCVYDQGVAKVAAGVVNSLKEAGMSVIEFDGVVPNPPDYLVEEAAQKCREAGVDAIVAIGGGSPIDVAKAINVLLTNPSPIHQYDGLNKVTIPTKPLIAIPTTAGTGSEVTTFAIVTDTSRHKKMIIAGQFMGANIAIVDPELTVGMPPAITASTGMDALTHAIEAYVSILRQIPADVNALKAIELISSSIEEATANGSNIAARSNMILGSTMAGFAFTNAVLGLVHGIAHPLSVRCGLPHGVANAILLPYVMEFNASVVPERTVDIGKAMGLKLDGLSQEAAIKKTIDRVFELNKKIKIPTLKEVNVKKEQFEQLADDTLRDTAEGGAGMFNPRPASKEEIIALLEKAF</sequence>